<evidence type="ECO:0000313" key="12">
    <source>
        <dbReference type="Proteomes" id="UP000616885"/>
    </source>
</evidence>
<evidence type="ECO:0000256" key="1">
    <source>
        <dbReference type="ARBA" id="ARBA00006249"/>
    </source>
</evidence>
<keyword evidence="5 10" id="KW-0732">Signal</keyword>
<evidence type="ECO:0000313" key="11">
    <source>
        <dbReference type="EMBL" id="KAF9748106.1"/>
    </source>
</evidence>
<keyword evidence="4" id="KW-0479">Metal-binding</keyword>
<reference evidence="11" key="1">
    <citation type="submission" date="2020-10" db="EMBL/GenBank/DDBJ databases">
        <title>High-Quality Genome Resource of Clonostachys rosea strain S41 by Oxford Nanopore Long-Read Sequencing.</title>
        <authorList>
            <person name="Wang H."/>
        </authorList>
    </citation>
    <scope>NUCLEOTIDE SEQUENCE</scope>
    <source>
        <strain evidence="11">S41</strain>
    </source>
</reference>
<keyword evidence="8" id="KW-1015">Disulfide bond</keyword>
<accession>A0A8H7KCR5</accession>
<evidence type="ECO:0000256" key="4">
    <source>
        <dbReference type="ARBA" id="ARBA00022723"/>
    </source>
</evidence>
<dbReference type="SUPFAM" id="SSF53474">
    <property type="entry name" value="alpha/beta-Hydrolases"/>
    <property type="match status" value="1"/>
</dbReference>
<feature type="signal peptide" evidence="10">
    <location>
        <begin position="1"/>
        <end position="21"/>
    </location>
</feature>
<keyword evidence="3" id="KW-0624">Polysaccharide degradation</keyword>
<proteinExistence type="inferred from homology"/>
<name>A0A8H7KCR5_BIOOC</name>
<dbReference type="GO" id="GO:0046872">
    <property type="term" value="F:metal ion binding"/>
    <property type="evidence" value="ECO:0007669"/>
    <property type="project" value="UniProtKB-KW"/>
</dbReference>
<evidence type="ECO:0000256" key="7">
    <source>
        <dbReference type="ARBA" id="ARBA00022837"/>
    </source>
</evidence>
<dbReference type="GO" id="GO:0045493">
    <property type="term" value="P:xylan catabolic process"/>
    <property type="evidence" value="ECO:0007669"/>
    <property type="project" value="UniProtKB-KW"/>
</dbReference>
<keyword evidence="6 10" id="KW-0378">Hydrolase</keyword>
<dbReference type="PANTHER" id="PTHR33938">
    <property type="entry name" value="FERULOYL ESTERASE B-RELATED"/>
    <property type="match status" value="1"/>
</dbReference>
<comment type="similarity">
    <text evidence="1 10">Belongs to the tannase family.</text>
</comment>
<keyword evidence="3" id="KW-0858">Xylan degradation</keyword>
<dbReference type="Gene3D" id="3.40.50.1820">
    <property type="entry name" value="alpha/beta hydrolase"/>
    <property type="match status" value="1"/>
</dbReference>
<evidence type="ECO:0000256" key="2">
    <source>
        <dbReference type="ARBA" id="ARBA00022487"/>
    </source>
</evidence>
<dbReference type="PANTHER" id="PTHR33938:SF15">
    <property type="entry name" value="FERULOYL ESTERASE B-RELATED"/>
    <property type="match status" value="1"/>
</dbReference>
<keyword evidence="7" id="KW-0106">Calcium</keyword>
<dbReference type="EC" id="3.1.1.-" evidence="10"/>
<dbReference type="GO" id="GO:0030600">
    <property type="term" value="F:feruloyl esterase activity"/>
    <property type="evidence" value="ECO:0007669"/>
    <property type="project" value="UniProtKB-EC"/>
</dbReference>
<organism evidence="11 12">
    <name type="scientific">Bionectria ochroleuca</name>
    <name type="common">Gliocladium roseum</name>
    <dbReference type="NCBI Taxonomy" id="29856"/>
    <lineage>
        <taxon>Eukaryota</taxon>
        <taxon>Fungi</taxon>
        <taxon>Dikarya</taxon>
        <taxon>Ascomycota</taxon>
        <taxon>Pezizomycotina</taxon>
        <taxon>Sordariomycetes</taxon>
        <taxon>Hypocreomycetidae</taxon>
        <taxon>Hypocreales</taxon>
        <taxon>Bionectriaceae</taxon>
        <taxon>Clonostachys</taxon>
    </lineage>
</organism>
<gene>
    <name evidence="11" type="ORF">IM811_017611</name>
</gene>
<evidence type="ECO:0000256" key="9">
    <source>
        <dbReference type="ARBA" id="ARBA00034075"/>
    </source>
</evidence>
<keyword evidence="2" id="KW-0719">Serine esterase</keyword>
<dbReference type="Pfam" id="PF07519">
    <property type="entry name" value="Tannase"/>
    <property type="match status" value="2"/>
</dbReference>
<dbReference type="AlphaFoldDB" id="A0A8H7KCR5"/>
<evidence type="ECO:0000256" key="6">
    <source>
        <dbReference type="ARBA" id="ARBA00022801"/>
    </source>
</evidence>
<evidence type="ECO:0000256" key="8">
    <source>
        <dbReference type="ARBA" id="ARBA00023157"/>
    </source>
</evidence>
<evidence type="ECO:0000256" key="10">
    <source>
        <dbReference type="RuleBase" id="RU361238"/>
    </source>
</evidence>
<feature type="chain" id="PRO_5034955557" description="Carboxylic ester hydrolase" evidence="10">
    <location>
        <begin position="22"/>
        <end position="666"/>
    </location>
</feature>
<sequence length="666" mass="72597">MAPSITTGLLLPLLAATSSLAFDTTARCTTSTFSSLSGVEISAVESLKGSSILRLPDLVPSCGGPDKNVTVSADICRLVANVGTSNSSSIRIEAWLPDNWNNRFLATGTGGTGGCVDYARLQSGAQLGFAAFGTNAGHDGSSGHDFFLNQPEVINDFGHRAIHVEAEVGKQITALFYGRDASKSYYDGCSTGGRQALQEAAMYEDDFDGILAGAPGVDWLKIVASKAILARRIGWPDLNSSAYVRPEQWQAIVAKQIELFDGLDGEKDGIIDAPQNIRFDPALLACGTGALGQDLCLHPDQVQSVEKAYQPLTNGAGEIIYPLLLSKDGKPILNYSLVRDFWRGAVYNNSDWTENNFTLSDLDYALSINPGGVNSNSRDLSRFHQRGGKVLAYHGLVDTTVTPLLSMEFYKGVQAAVGLSLEEMQSFYRLFLVPGMDHCSTGPGAWNIGQVYPLDDKRLNAANHALLALVDWVEEGKAPGFLNGAKYQNDSVGEPILAERRHCPYPSQSRWGGRENRSDVRGWATAETVDLGPPHPPKEDSIVAFTHTLPEIKHELIRLRREYTKHEPEYFAAVEHLEDEDLRKFDVSNLTVVRVATSAYGIHLFGKIRIPALPDSGPAYISTSASSSARSLPSCTASIQRRKRRLTGTKYRAIFTENDELEWFDT</sequence>
<comment type="caution">
    <text evidence="11">The sequence shown here is derived from an EMBL/GenBank/DDBJ whole genome shotgun (WGS) entry which is preliminary data.</text>
</comment>
<evidence type="ECO:0000256" key="3">
    <source>
        <dbReference type="ARBA" id="ARBA00022651"/>
    </source>
</evidence>
<dbReference type="EMBL" id="JADCTT010000009">
    <property type="protein sequence ID" value="KAF9748106.1"/>
    <property type="molecule type" value="Genomic_DNA"/>
</dbReference>
<protein>
    <recommendedName>
        <fullName evidence="10">Carboxylic ester hydrolase</fullName>
        <ecNumber evidence="10">3.1.1.-</ecNumber>
    </recommendedName>
</protein>
<keyword evidence="3" id="KW-0119">Carbohydrate metabolism</keyword>
<evidence type="ECO:0000256" key="5">
    <source>
        <dbReference type="ARBA" id="ARBA00022729"/>
    </source>
</evidence>
<dbReference type="InterPro" id="IPR011118">
    <property type="entry name" value="Tannase/feruloyl_esterase"/>
</dbReference>
<dbReference type="Proteomes" id="UP000616885">
    <property type="component" value="Unassembled WGS sequence"/>
</dbReference>
<comment type="catalytic activity">
    <reaction evidence="9">
        <text>feruloyl-polysaccharide + H2O = ferulate + polysaccharide.</text>
        <dbReference type="EC" id="3.1.1.73"/>
    </reaction>
</comment>
<dbReference type="InterPro" id="IPR029058">
    <property type="entry name" value="AB_hydrolase_fold"/>
</dbReference>